<evidence type="ECO:0000256" key="1">
    <source>
        <dbReference type="SAM" id="MobiDB-lite"/>
    </source>
</evidence>
<keyword evidence="2" id="KW-0472">Membrane</keyword>
<keyword evidence="2" id="KW-0812">Transmembrane</keyword>
<evidence type="ECO:0000256" key="2">
    <source>
        <dbReference type="SAM" id="Phobius"/>
    </source>
</evidence>
<dbReference type="PANTHER" id="PTHR14859">
    <property type="entry name" value="CALCOFLUOR WHITE HYPERSENSITIVE PROTEIN PRECURSOR"/>
    <property type="match status" value="1"/>
</dbReference>
<evidence type="ECO:0000259" key="3">
    <source>
        <dbReference type="Pfam" id="PF03372"/>
    </source>
</evidence>
<proteinExistence type="predicted"/>
<feature type="region of interest" description="Disordered" evidence="1">
    <location>
        <begin position="42"/>
        <end position="80"/>
    </location>
</feature>
<dbReference type="Gene3D" id="3.60.10.10">
    <property type="entry name" value="Endonuclease/exonuclease/phosphatase"/>
    <property type="match status" value="1"/>
</dbReference>
<gene>
    <name evidence="4" type="ORF">GON03_18740</name>
</gene>
<keyword evidence="2" id="KW-1133">Transmembrane helix</keyword>
<dbReference type="GO" id="GO:0016020">
    <property type="term" value="C:membrane"/>
    <property type="evidence" value="ECO:0007669"/>
    <property type="project" value="GOC"/>
</dbReference>
<dbReference type="PANTHER" id="PTHR14859:SF15">
    <property type="entry name" value="ENDONUCLEASE_EXONUCLEASE_PHOSPHATASE DOMAIN-CONTAINING PROTEIN"/>
    <property type="match status" value="1"/>
</dbReference>
<name>A0A6L6Y0Y8_9ACTN</name>
<dbReference type="EMBL" id="WSEK01000004">
    <property type="protein sequence ID" value="MVQ51225.1"/>
    <property type="molecule type" value="Genomic_DNA"/>
</dbReference>
<organism evidence="4 5">
    <name type="scientific">Nocardioides agri</name>
    <dbReference type="NCBI Taxonomy" id="2682843"/>
    <lineage>
        <taxon>Bacteria</taxon>
        <taxon>Bacillati</taxon>
        <taxon>Actinomycetota</taxon>
        <taxon>Actinomycetes</taxon>
        <taxon>Propionibacteriales</taxon>
        <taxon>Nocardioidaceae</taxon>
        <taxon>Nocardioides</taxon>
    </lineage>
</organism>
<feature type="compositionally biased region" description="Low complexity" evidence="1">
    <location>
        <begin position="56"/>
        <end position="70"/>
    </location>
</feature>
<comment type="caution">
    <text evidence="4">The sequence shown here is derived from an EMBL/GenBank/DDBJ whole genome shotgun (WGS) entry which is preliminary data.</text>
</comment>
<dbReference type="Pfam" id="PF03372">
    <property type="entry name" value="Exo_endo_phos"/>
    <property type="match status" value="1"/>
</dbReference>
<dbReference type="GO" id="GO:0016787">
    <property type="term" value="F:hydrolase activity"/>
    <property type="evidence" value="ECO:0007669"/>
    <property type="project" value="UniProtKB-KW"/>
</dbReference>
<protein>
    <submittedName>
        <fullName evidence="4">Metal-dependent hydrolase</fullName>
    </submittedName>
</protein>
<sequence length="330" mass="34737">MREDGSDRAWPAWVDHLASILLVLALVAVPVALVVHGLLSGGDEPRGGGPTPPVSTAPSAPVSSAPSPTGEPLPSASGETCVPGPLTDLTVVSFNIESAHGPDGSVQLDLLARTLASWKPDIVLLQEVDKNQLRSGRVDMPAYLGERLDMSSTFGANLAGRAGGQYGTALLSRYPILRAENSPLPRLPGDEQRGLLHAVLDVDGTQLSAYVVHLQHSSTRARMRQIDEVRRLVADDELPKVIGGDFNAHPGSPVMTVARAIAADTWTAVGTGPGLTVPRLAPRGRIDYLLQAGLVPVDMQVLLPPLSDHRALWARYGLGANGDVCLPSFG</sequence>
<dbReference type="RefSeq" id="WP_157344469.1">
    <property type="nucleotide sequence ID" value="NZ_WSEK01000004.1"/>
</dbReference>
<dbReference type="Proteomes" id="UP000473525">
    <property type="component" value="Unassembled WGS sequence"/>
</dbReference>
<accession>A0A6L6Y0Y8</accession>
<dbReference type="InterPro" id="IPR005135">
    <property type="entry name" value="Endo/exonuclease/phosphatase"/>
</dbReference>
<keyword evidence="4" id="KW-0378">Hydrolase</keyword>
<feature type="transmembrane region" description="Helical" evidence="2">
    <location>
        <begin position="20"/>
        <end position="39"/>
    </location>
</feature>
<dbReference type="SUPFAM" id="SSF56219">
    <property type="entry name" value="DNase I-like"/>
    <property type="match status" value="1"/>
</dbReference>
<evidence type="ECO:0000313" key="5">
    <source>
        <dbReference type="Proteomes" id="UP000473525"/>
    </source>
</evidence>
<evidence type="ECO:0000313" key="4">
    <source>
        <dbReference type="EMBL" id="MVQ51225.1"/>
    </source>
</evidence>
<dbReference type="AlphaFoldDB" id="A0A6L6Y0Y8"/>
<feature type="domain" description="Endonuclease/exonuclease/phosphatase" evidence="3">
    <location>
        <begin position="92"/>
        <end position="309"/>
    </location>
</feature>
<dbReference type="InterPro" id="IPR036691">
    <property type="entry name" value="Endo/exonu/phosph_ase_sf"/>
</dbReference>
<dbReference type="GO" id="GO:0006506">
    <property type="term" value="P:GPI anchor biosynthetic process"/>
    <property type="evidence" value="ECO:0007669"/>
    <property type="project" value="TreeGrafter"/>
</dbReference>
<reference evidence="4 5" key="1">
    <citation type="submission" date="2019-12" db="EMBL/GenBank/DDBJ databases">
        <authorList>
            <person name="Huq M.A."/>
        </authorList>
    </citation>
    <scope>NUCLEOTIDE SEQUENCE [LARGE SCALE GENOMIC DNA]</scope>
    <source>
        <strain evidence="4 5">MAH-18</strain>
    </source>
</reference>
<keyword evidence="5" id="KW-1185">Reference proteome</keyword>
<dbReference type="InterPro" id="IPR051916">
    <property type="entry name" value="GPI-anchor_lipid_remodeler"/>
</dbReference>